<evidence type="ECO:0000256" key="2">
    <source>
        <dbReference type="ARBA" id="ARBA00011881"/>
    </source>
</evidence>
<dbReference type="Pfam" id="PF00389">
    <property type="entry name" value="2-Hacid_dh"/>
    <property type="match status" value="1"/>
</dbReference>
<evidence type="ECO:0000256" key="3">
    <source>
        <dbReference type="ARBA" id="ARBA00021582"/>
    </source>
</evidence>
<dbReference type="Proteomes" id="UP001190700">
    <property type="component" value="Unassembled WGS sequence"/>
</dbReference>
<evidence type="ECO:0000313" key="12">
    <source>
        <dbReference type="EMBL" id="KAK3245545.1"/>
    </source>
</evidence>
<dbReference type="Pfam" id="PF02826">
    <property type="entry name" value="2-Hacid_dh_C"/>
    <property type="match status" value="1"/>
</dbReference>
<evidence type="ECO:0000313" key="13">
    <source>
        <dbReference type="Proteomes" id="UP001190700"/>
    </source>
</evidence>
<sequence>MALVRLPQSMKLGERVIPFMNQQRSSFQTPARKSFRWKAQSEEDRGQAMQAPPIARDEIQILITERVGSSGIALLEKVGRVECSYNLSETELLEKVPYVDALVVRSKTYVTRQLFAASNGRLKVVGRAGVGVDNIDIPAATEAGCLVVNAPTANTLAAAEHAVALLYALSRNLAQGDASMKAGRWESSKYTGISLVDKTLAVMGLGKVGAEVARIASGLGMKVVAHDPYALPGVAHSLGVELLSFNDALAQGDFVSLHIPLTRATCRLFNSVTLSKMKQGAYIINVARGGVIDEADLAAALDEGRLRGAALDVFEVTPPAPDNILVCRSDVVCTPRLSVSTKEAKEGVAVEIAGAVAAGLRGEPCATALNAPRVSGDELSLLQPYAELAELLGRATVQMVHGRSVQVHDLNAQTHPRADGPCDATAEEDPAN</sequence>
<dbReference type="GO" id="GO:0051287">
    <property type="term" value="F:NAD binding"/>
    <property type="evidence" value="ECO:0007669"/>
    <property type="project" value="InterPro"/>
</dbReference>
<keyword evidence="4" id="KW-0597">Phosphoprotein</keyword>
<evidence type="ECO:0000256" key="7">
    <source>
        <dbReference type="ARBA" id="ARBA00023027"/>
    </source>
</evidence>
<evidence type="ECO:0000256" key="5">
    <source>
        <dbReference type="ARBA" id="ARBA00022990"/>
    </source>
</evidence>
<feature type="region of interest" description="Disordered" evidence="9">
    <location>
        <begin position="412"/>
        <end position="432"/>
    </location>
</feature>
<dbReference type="InterPro" id="IPR006140">
    <property type="entry name" value="D-isomer_DH_NAD-bd"/>
</dbReference>
<dbReference type="SUPFAM" id="SSF52283">
    <property type="entry name" value="Formate/glycerate dehydrogenase catalytic domain-like"/>
    <property type="match status" value="1"/>
</dbReference>
<dbReference type="InterPro" id="IPR029752">
    <property type="entry name" value="D-isomer_DH_CS1"/>
</dbReference>
<comment type="similarity">
    <text evidence="1 8">Belongs to the D-isomer specific 2-hydroxyacid dehydrogenase family.</text>
</comment>
<feature type="domain" description="D-isomer specific 2-hydroxyacid dehydrogenase catalytic" evidence="10">
    <location>
        <begin position="61"/>
        <end position="370"/>
    </location>
</feature>
<dbReference type="PROSITE" id="PS00065">
    <property type="entry name" value="D_2_HYDROXYACID_DH_1"/>
    <property type="match status" value="1"/>
</dbReference>
<dbReference type="InterPro" id="IPR029753">
    <property type="entry name" value="D-isomer_DH_CS"/>
</dbReference>
<evidence type="ECO:0000259" key="11">
    <source>
        <dbReference type="Pfam" id="PF02826"/>
    </source>
</evidence>
<evidence type="ECO:0000256" key="6">
    <source>
        <dbReference type="ARBA" id="ARBA00023002"/>
    </source>
</evidence>
<dbReference type="InterPro" id="IPR036291">
    <property type="entry name" value="NAD(P)-bd_dom_sf"/>
</dbReference>
<evidence type="ECO:0000259" key="10">
    <source>
        <dbReference type="Pfam" id="PF00389"/>
    </source>
</evidence>
<gene>
    <name evidence="12" type="ORF">CYMTET_44890</name>
</gene>
<proteinExistence type="inferred from homology"/>
<comment type="subunit">
    <text evidence="2">Homotetramer.</text>
</comment>
<protein>
    <recommendedName>
        <fullName evidence="3">D-3-phosphoglycerate dehydrogenase</fullName>
    </recommendedName>
</protein>
<dbReference type="Gene3D" id="3.40.50.720">
    <property type="entry name" value="NAD(P)-binding Rossmann-like Domain"/>
    <property type="match status" value="2"/>
</dbReference>
<accession>A0AAE0F087</accession>
<reference evidence="12 13" key="1">
    <citation type="journal article" date="2015" name="Genome Biol. Evol.">
        <title>Comparative Genomics of a Bacterivorous Green Alga Reveals Evolutionary Causalities and Consequences of Phago-Mixotrophic Mode of Nutrition.</title>
        <authorList>
            <person name="Burns J.A."/>
            <person name="Paasch A."/>
            <person name="Narechania A."/>
            <person name="Kim E."/>
        </authorList>
    </citation>
    <scope>NUCLEOTIDE SEQUENCE [LARGE SCALE GENOMIC DNA]</scope>
    <source>
        <strain evidence="12 13">PLY_AMNH</strain>
    </source>
</reference>
<keyword evidence="6 8" id="KW-0560">Oxidoreductase</keyword>
<evidence type="ECO:0000256" key="8">
    <source>
        <dbReference type="RuleBase" id="RU003719"/>
    </source>
</evidence>
<evidence type="ECO:0000256" key="4">
    <source>
        <dbReference type="ARBA" id="ARBA00022553"/>
    </source>
</evidence>
<dbReference type="CDD" id="cd12173">
    <property type="entry name" value="PGDH_4"/>
    <property type="match status" value="1"/>
</dbReference>
<dbReference type="InterPro" id="IPR006139">
    <property type="entry name" value="D-isomer_2_OHA_DH_cat_dom"/>
</dbReference>
<evidence type="ECO:0000256" key="9">
    <source>
        <dbReference type="SAM" id="MobiDB-lite"/>
    </source>
</evidence>
<dbReference type="PANTHER" id="PTHR42938">
    <property type="entry name" value="FORMATE DEHYDROGENASE 1"/>
    <property type="match status" value="1"/>
</dbReference>
<dbReference type="PROSITE" id="PS00671">
    <property type="entry name" value="D_2_HYDROXYACID_DH_3"/>
    <property type="match status" value="1"/>
</dbReference>
<dbReference type="PANTHER" id="PTHR42938:SF22">
    <property type="entry name" value="D-3-PHOSPHOGLYCERATE DEHYDROGENASE"/>
    <property type="match status" value="1"/>
</dbReference>
<keyword evidence="13" id="KW-1185">Reference proteome</keyword>
<feature type="domain" description="D-isomer specific 2-hydroxyacid dehydrogenase NAD-binding" evidence="11">
    <location>
        <begin position="163"/>
        <end position="335"/>
    </location>
</feature>
<evidence type="ECO:0000256" key="1">
    <source>
        <dbReference type="ARBA" id="ARBA00005854"/>
    </source>
</evidence>
<keyword evidence="5" id="KW-0007">Acetylation</keyword>
<dbReference type="AlphaFoldDB" id="A0AAE0F087"/>
<dbReference type="SUPFAM" id="SSF51735">
    <property type="entry name" value="NAD(P)-binding Rossmann-fold domains"/>
    <property type="match status" value="1"/>
</dbReference>
<name>A0AAE0F087_9CHLO</name>
<dbReference type="GO" id="GO:0004617">
    <property type="term" value="F:phosphoglycerate dehydrogenase activity"/>
    <property type="evidence" value="ECO:0007669"/>
    <property type="project" value="TreeGrafter"/>
</dbReference>
<organism evidence="12 13">
    <name type="scientific">Cymbomonas tetramitiformis</name>
    <dbReference type="NCBI Taxonomy" id="36881"/>
    <lineage>
        <taxon>Eukaryota</taxon>
        <taxon>Viridiplantae</taxon>
        <taxon>Chlorophyta</taxon>
        <taxon>Pyramimonadophyceae</taxon>
        <taxon>Pyramimonadales</taxon>
        <taxon>Pyramimonadaceae</taxon>
        <taxon>Cymbomonas</taxon>
    </lineage>
</organism>
<keyword evidence="7" id="KW-0520">NAD</keyword>
<comment type="caution">
    <text evidence="12">The sequence shown here is derived from an EMBL/GenBank/DDBJ whole genome shotgun (WGS) entry which is preliminary data.</text>
</comment>
<feature type="non-terminal residue" evidence="12">
    <location>
        <position position="432"/>
    </location>
</feature>
<dbReference type="FunFam" id="3.40.50.720:FF:000021">
    <property type="entry name" value="D-3-phosphoglycerate dehydrogenase"/>
    <property type="match status" value="1"/>
</dbReference>
<dbReference type="EMBL" id="LGRX02030547">
    <property type="protein sequence ID" value="KAK3245545.1"/>
    <property type="molecule type" value="Genomic_DNA"/>
</dbReference>